<feature type="compositionally biased region" description="Low complexity" evidence="13">
    <location>
        <begin position="1508"/>
        <end position="1521"/>
    </location>
</feature>
<evidence type="ECO:0000313" key="17">
    <source>
        <dbReference type="EMBL" id="KAG2216331.1"/>
    </source>
</evidence>
<dbReference type="InterPro" id="IPR005162">
    <property type="entry name" value="Retrotrans_gag_dom"/>
</dbReference>
<evidence type="ECO:0008006" key="19">
    <source>
        <dbReference type="Google" id="ProtNLM"/>
    </source>
</evidence>
<dbReference type="InterPro" id="IPR036397">
    <property type="entry name" value="RNaseH_sf"/>
</dbReference>
<keyword evidence="6" id="KW-0378">Hydrolase</keyword>
<feature type="region of interest" description="Disordered" evidence="13">
    <location>
        <begin position="306"/>
        <end position="337"/>
    </location>
</feature>
<dbReference type="CDD" id="cd09274">
    <property type="entry name" value="RNase_HI_RT_Ty3"/>
    <property type="match status" value="1"/>
</dbReference>
<evidence type="ECO:0000256" key="7">
    <source>
        <dbReference type="ARBA" id="ARBA00022842"/>
    </source>
</evidence>
<feature type="compositionally biased region" description="Polar residues" evidence="13">
    <location>
        <begin position="1546"/>
        <end position="1555"/>
    </location>
</feature>
<dbReference type="InterPro" id="IPR000477">
    <property type="entry name" value="RT_dom"/>
</dbReference>
<evidence type="ECO:0000256" key="13">
    <source>
        <dbReference type="SAM" id="MobiDB-lite"/>
    </source>
</evidence>
<dbReference type="InterPro" id="IPR043128">
    <property type="entry name" value="Rev_trsase/Diguanyl_cyclase"/>
</dbReference>
<keyword evidence="3" id="KW-0540">Nuclease</keyword>
<dbReference type="GO" id="GO:0006508">
    <property type="term" value="P:proteolysis"/>
    <property type="evidence" value="ECO:0007669"/>
    <property type="project" value="InterPro"/>
</dbReference>
<keyword evidence="10" id="KW-0695">RNA-directed DNA polymerase</keyword>
<dbReference type="PROSITE" id="PS50878">
    <property type="entry name" value="RT_POL"/>
    <property type="match status" value="1"/>
</dbReference>
<sequence length="1596" mass="182571">MDNQQQAGNMEQQTIMTMLQSLQQIMQQQQQQAEQIANLRIQPTRPTAHTDDQQSLAKIIRPRQPDTFHGERTVQQVEAWLYSLEKYAEFVNIDDHQIVLFAVTLLCDGAATWWRGVEYDMTTSTPSTWSEFKHVFKYEFKPANAEQLARQRLQQLQQTSTVEQYVHEFRSLMLELPDMDTKDALFNFVQGLKYQCRLQVLMQKPFSLSEAYAYTEAYETAEQCAKVANRRPTNFSLFNKSFGQPSSSYVNQGPTPMDLDAIKLADRRYGGSSGSGLYNSRYNDGSNWVKCFKCGERGHMRRDYKKRNQENRHGKQDFQPVHNQCDQTTRSTPSSVHKIQVPSSVQKSLSMCQKSMVEATEGGQHKEDTDHGDILEVNKLQEDYCRIMQLQAYKDGSESLPLYDSSCAGKRMLVLLDSGASSSYISPNMVKNLEMVQVEAREVETAGRHRLYIDKMVNVDFNLDGCNMTIKAYILDTKFDFVLGHNWLQKYTPDVDWSTDNWTIAVNGETKILKPVRDELPGLPPDHGFEHVIDTGDEKLVSRPPYKMSLLELDKLRCQLNELLELGLVVPSASPWGSPMLFVKKADGTMRMCVDYRATNKKTIRINAPLPRIDECLEHLQGAKYFTSLDLKSGYHQIKIRESDIPKTAFNTQYGQYSWKVLPFGLCNAPPSFQALMNKVLGDLLDQCCIVYLDAILIFSDSWNKHKEHVKMVLDKLCNNELYANYKKCEFGKEEITFLSFHVSAASILPASDKVKAIQEWKPLNNVQEVRQFIGLAQHFRWFIPNFASMGAPLTDLTRGTSPKKRKIQWTDACQKSFDLIKEKLIQAPVLQAPDPKKPYRVEVDASDIGVGAVLLQEGDDKQWHPLAYESRKLSSAERNYPTQECELLAILHALRTWRCFLEGTQYEVRSDHHPLKYLRSQSKYTPRLVRWMNELELYDPTVISYQPGKTMHVPDALSHHDYSGNPGNDIMEPEFLYAVSARSIPPEHRNDWPNYYVDRPSDLPETVVNFLDQEKEHFVVKDKKVYRLIKLKQEDGTEEIKEVRFLPFVQRADKVHSFHEAFGHSGSATLFDLLRFRVWWPSIKADIKDWLQRCPSCQVNSRRSRAHHDVMHPLPVPGAFERWHLDFIGELPKSTKGNRWILVAVDYATNYPIARAVPVASRKAVADFLYEEIVMRFSCPKEIVTDRGDLNIYSDQYRTPYRVEELVRAAAQQQQQEEDAEDFHPASPSPPPLPIVIDQAVIVPTPFDQSQWTSSSEYAPPRVQITTEEELRLTKRAALYQALPIFPILNNVIPKPATQERPDIIRHFINKPCNIGPTLEHDLGMYNMLRDKAARHRHALLWARDQIPNHLKKSWNNYDGRVKSTEIALFEYKAYRMFKLPMHLCEDYWVANFLLRKAALVRESKEATSSTRHLSRMTSMDMTSVMSGISGQAVSLSRPSLSLRSVASEMSTDSVAQETSGESSATRAAQSMPAFSVVSSTPSSSATPSQPQPQLPTPRLRPHHTSPRQQPSSSSSSHQPLEGMLDPRMPSLHTAFFNNNDNDNSTSRFRQNTFADRGVFIPTTRRNSALSSSTSSTTEQRAGRKKKGKVTSTRK</sequence>
<keyword evidence="1" id="KW-0808">Transferase</keyword>
<accession>A0A8H7RUY6</accession>
<dbReference type="FunFam" id="3.30.70.270:FF:000020">
    <property type="entry name" value="Transposon Tf2-6 polyprotein-like Protein"/>
    <property type="match status" value="1"/>
</dbReference>
<dbReference type="Gene3D" id="3.10.10.10">
    <property type="entry name" value="HIV Type 1 Reverse Transcriptase, subunit A, domain 1"/>
    <property type="match status" value="1"/>
</dbReference>
<evidence type="ECO:0000256" key="11">
    <source>
        <dbReference type="ARBA" id="ARBA00023268"/>
    </source>
</evidence>
<dbReference type="Gene3D" id="3.30.70.270">
    <property type="match status" value="2"/>
</dbReference>
<keyword evidence="2" id="KW-0548">Nucleotidyltransferase</keyword>
<organism evidence="17 18">
    <name type="scientific">Circinella minor</name>
    <dbReference type="NCBI Taxonomy" id="1195481"/>
    <lineage>
        <taxon>Eukaryota</taxon>
        <taxon>Fungi</taxon>
        <taxon>Fungi incertae sedis</taxon>
        <taxon>Mucoromycota</taxon>
        <taxon>Mucoromycotina</taxon>
        <taxon>Mucoromycetes</taxon>
        <taxon>Mucorales</taxon>
        <taxon>Lichtheimiaceae</taxon>
        <taxon>Circinella</taxon>
    </lineage>
</organism>
<feature type="domain" description="Integrase catalytic" evidence="16">
    <location>
        <begin position="1114"/>
        <end position="1199"/>
    </location>
</feature>
<feature type="region of interest" description="Disordered" evidence="13">
    <location>
        <begin position="1210"/>
        <end position="1230"/>
    </location>
</feature>
<dbReference type="Pfam" id="PF03732">
    <property type="entry name" value="Retrotrans_gag"/>
    <property type="match status" value="1"/>
</dbReference>
<dbReference type="PROSITE" id="PS50994">
    <property type="entry name" value="INTEGRASE"/>
    <property type="match status" value="1"/>
</dbReference>
<dbReference type="InterPro" id="IPR050951">
    <property type="entry name" value="Retrovirus_Pol_polyprotein"/>
</dbReference>
<keyword evidence="12" id="KW-0479">Metal-binding</keyword>
<dbReference type="Gene3D" id="1.10.340.70">
    <property type="match status" value="1"/>
</dbReference>
<keyword evidence="5" id="KW-0255">Endonuclease</keyword>
<keyword evidence="12" id="KW-0863">Zinc-finger</keyword>
<feature type="domain" description="CCHC-type" evidence="14">
    <location>
        <begin position="290"/>
        <end position="303"/>
    </location>
</feature>
<gene>
    <name evidence="17" type="ORF">INT45_014321</name>
</gene>
<dbReference type="InterPro" id="IPR021109">
    <property type="entry name" value="Peptidase_aspartic_dom_sf"/>
</dbReference>
<dbReference type="GO" id="GO:0003964">
    <property type="term" value="F:RNA-directed DNA polymerase activity"/>
    <property type="evidence" value="ECO:0007669"/>
    <property type="project" value="UniProtKB-KW"/>
</dbReference>
<dbReference type="InterPro" id="IPR043502">
    <property type="entry name" value="DNA/RNA_pol_sf"/>
</dbReference>
<feature type="domain" description="Reverse transcriptase" evidence="15">
    <location>
        <begin position="564"/>
        <end position="743"/>
    </location>
</feature>
<dbReference type="GO" id="GO:0005634">
    <property type="term" value="C:nucleus"/>
    <property type="evidence" value="ECO:0007669"/>
    <property type="project" value="UniProtKB-ARBA"/>
</dbReference>
<keyword evidence="4" id="KW-0064">Aspartyl protease</keyword>
<dbReference type="CDD" id="cd00303">
    <property type="entry name" value="retropepsin_like"/>
    <property type="match status" value="1"/>
</dbReference>
<reference evidence="17 18" key="1">
    <citation type="submission" date="2020-12" db="EMBL/GenBank/DDBJ databases">
        <title>Metabolic potential, ecology and presence of endohyphal bacteria is reflected in genomic diversity of Mucoromycotina.</title>
        <authorList>
            <person name="Muszewska A."/>
            <person name="Okrasinska A."/>
            <person name="Steczkiewicz K."/>
            <person name="Drgas O."/>
            <person name="Orlowska M."/>
            <person name="Perlinska-Lenart U."/>
            <person name="Aleksandrzak-Piekarczyk T."/>
            <person name="Szatraj K."/>
            <person name="Zielenkiewicz U."/>
            <person name="Pilsyk S."/>
            <person name="Malc E."/>
            <person name="Mieczkowski P."/>
            <person name="Kruszewska J.S."/>
            <person name="Biernat P."/>
            <person name="Pawlowska J."/>
        </authorList>
    </citation>
    <scope>NUCLEOTIDE SEQUENCE [LARGE SCALE GENOMIC DNA]</scope>
    <source>
        <strain evidence="17 18">CBS 142.35</strain>
    </source>
</reference>
<evidence type="ECO:0000259" key="16">
    <source>
        <dbReference type="PROSITE" id="PS50994"/>
    </source>
</evidence>
<dbReference type="OrthoDB" id="6765319at2759"/>
<feature type="compositionally biased region" description="Polar residues" evidence="13">
    <location>
        <begin position="1450"/>
        <end position="1470"/>
    </location>
</feature>
<evidence type="ECO:0000313" key="18">
    <source>
        <dbReference type="Proteomes" id="UP000646827"/>
    </source>
</evidence>
<dbReference type="Pfam" id="PF17921">
    <property type="entry name" value="Integrase_H2C2"/>
    <property type="match status" value="1"/>
</dbReference>
<evidence type="ECO:0000256" key="12">
    <source>
        <dbReference type="PROSITE-ProRule" id="PRU00047"/>
    </source>
</evidence>
<dbReference type="Gene3D" id="3.30.420.10">
    <property type="entry name" value="Ribonuclease H-like superfamily/Ribonuclease H"/>
    <property type="match status" value="1"/>
</dbReference>
<evidence type="ECO:0000256" key="4">
    <source>
        <dbReference type="ARBA" id="ARBA00022750"/>
    </source>
</evidence>
<keyword evidence="8" id="KW-0694">RNA-binding</keyword>
<dbReference type="Pfam" id="PF00098">
    <property type="entry name" value="zf-CCHC"/>
    <property type="match status" value="1"/>
</dbReference>
<dbReference type="SUPFAM" id="SSF56672">
    <property type="entry name" value="DNA/RNA polymerases"/>
    <property type="match status" value="1"/>
</dbReference>
<dbReference type="InterPro" id="IPR001584">
    <property type="entry name" value="Integrase_cat-core"/>
</dbReference>
<evidence type="ECO:0000259" key="15">
    <source>
        <dbReference type="PROSITE" id="PS50878"/>
    </source>
</evidence>
<evidence type="ECO:0000256" key="8">
    <source>
        <dbReference type="ARBA" id="ARBA00022884"/>
    </source>
</evidence>
<evidence type="ECO:0000256" key="6">
    <source>
        <dbReference type="ARBA" id="ARBA00022801"/>
    </source>
</evidence>
<dbReference type="PROSITE" id="PS50158">
    <property type="entry name" value="ZF_CCHC"/>
    <property type="match status" value="1"/>
</dbReference>
<dbReference type="Pfam" id="PF00078">
    <property type="entry name" value="RVT_1"/>
    <property type="match status" value="1"/>
</dbReference>
<dbReference type="InterPro" id="IPR001969">
    <property type="entry name" value="Aspartic_peptidase_AS"/>
</dbReference>
<dbReference type="EMBL" id="JAEPRB010000420">
    <property type="protein sequence ID" value="KAG2216331.1"/>
    <property type="molecule type" value="Genomic_DNA"/>
</dbReference>
<name>A0A8H7RUY6_9FUNG</name>
<evidence type="ECO:0000256" key="3">
    <source>
        <dbReference type="ARBA" id="ARBA00022722"/>
    </source>
</evidence>
<dbReference type="GO" id="GO:0004190">
    <property type="term" value="F:aspartic-type endopeptidase activity"/>
    <property type="evidence" value="ECO:0007669"/>
    <property type="project" value="UniProtKB-KW"/>
</dbReference>
<dbReference type="CDD" id="cd01647">
    <property type="entry name" value="RT_LTR"/>
    <property type="match status" value="1"/>
</dbReference>
<protein>
    <recommendedName>
        <fullName evidence="19">Reverse transcriptase</fullName>
    </recommendedName>
</protein>
<evidence type="ECO:0000256" key="5">
    <source>
        <dbReference type="ARBA" id="ARBA00022759"/>
    </source>
</evidence>
<evidence type="ECO:0000256" key="2">
    <source>
        <dbReference type="ARBA" id="ARBA00022695"/>
    </source>
</evidence>
<dbReference type="InterPro" id="IPR012337">
    <property type="entry name" value="RNaseH-like_sf"/>
</dbReference>
<dbReference type="InterPro" id="IPR001878">
    <property type="entry name" value="Znf_CCHC"/>
</dbReference>
<dbReference type="Gene3D" id="2.40.70.10">
    <property type="entry name" value="Acid Proteases"/>
    <property type="match status" value="1"/>
</dbReference>
<evidence type="ECO:0000259" key="14">
    <source>
        <dbReference type="PROSITE" id="PS50158"/>
    </source>
</evidence>
<keyword evidence="7" id="KW-0460">Magnesium</keyword>
<feature type="compositionally biased region" description="Basic and acidic residues" evidence="13">
    <location>
        <begin position="306"/>
        <end position="316"/>
    </location>
</feature>
<keyword evidence="11" id="KW-0511">Multifunctional enzyme</keyword>
<comment type="caution">
    <text evidence="17">The sequence shown here is derived from an EMBL/GenBank/DDBJ whole genome shotgun (WGS) entry which is preliminary data.</text>
</comment>
<feature type="compositionally biased region" description="Polar residues" evidence="13">
    <location>
        <begin position="321"/>
        <end position="337"/>
    </location>
</feature>
<dbReference type="GO" id="GO:0003723">
    <property type="term" value="F:RNA binding"/>
    <property type="evidence" value="ECO:0007669"/>
    <property type="project" value="UniProtKB-KW"/>
</dbReference>
<evidence type="ECO:0000256" key="1">
    <source>
        <dbReference type="ARBA" id="ARBA00022679"/>
    </source>
</evidence>
<dbReference type="Proteomes" id="UP000646827">
    <property type="component" value="Unassembled WGS sequence"/>
</dbReference>
<feature type="region of interest" description="Disordered" evidence="13">
    <location>
        <begin position="1449"/>
        <end position="1596"/>
    </location>
</feature>
<dbReference type="GO" id="GO:0015074">
    <property type="term" value="P:DNA integration"/>
    <property type="evidence" value="ECO:0007669"/>
    <property type="project" value="UniProtKB-KW"/>
</dbReference>
<dbReference type="GO" id="GO:0008270">
    <property type="term" value="F:zinc ion binding"/>
    <property type="evidence" value="ECO:0007669"/>
    <property type="project" value="UniProtKB-KW"/>
</dbReference>
<dbReference type="PANTHER" id="PTHR37984:SF5">
    <property type="entry name" value="PROTEIN NYNRIN-LIKE"/>
    <property type="match status" value="1"/>
</dbReference>
<keyword evidence="12" id="KW-0862">Zinc</keyword>
<dbReference type="GO" id="GO:0004519">
    <property type="term" value="F:endonuclease activity"/>
    <property type="evidence" value="ECO:0007669"/>
    <property type="project" value="UniProtKB-KW"/>
</dbReference>
<dbReference type="PROSITE" id="PS00141">
    <property type="entry name" value="ASP_PROTEASE"/>
    <property type="match status" value="1"/>
</dbReference>
<keyword evidence="9" id="KW-0229">DNA integration</keyword>
<feature type="compositionally biased region" description="Basic residues" evidence="13">
    <location>
        <begin position="1584"/>
        <end position="1596"/>
    </location>
</feature>
<dbReference type="PANTHER" id="PTHR37984">
    <property type="entry name" value="PROTEIN CBG26694"/>
    <property type="match status" value="1"/>
</dbReference>
<dbReference type="Pfam" id="PF17919">
    <property type="entry name" value="RT_RNaseH_2"/>
    <property type="match status" value="1"/>
</dbReference>
<feature type="compositionally biased region" description="Low complexity" evidence="13">
    <location>
        <begin position="1477"/>
        <end position="1490"/>
    </location>
</feature>
<evidence type="ECO:0000256" key="10">
    <source>
        <dbReference type="ARBA" id="ARBA00022918"/>
    </source>
</evidence>
<dbReference type="SUPFAM" id="SSF50630">
    <property type="entry name" value="Acid proteases"/>
    <property type="match status" value="1"/>
</dbReference>
<proteinExistence type="predicted"/>
<dbReference type="SUPFAM" id="SSF53098">
    <property type="entry name" value="Ribonuclease H-like"/>
    <property type="match status" value="1"/>
</dbReference>
<dbReference type="InterPro" id="IPR041577">
    <property type="entry name" value="RT_RNaseH_2"/>
</dbReference>
<dbReference type="Pfam" id="PF08284">
    <property type="entry name" value="RVP_2"/>
    <property type="match status" value="1"/>
</dbReference>
<keyword evidence="18" id="KW-1185">Reference proteome</keyword>
<dbReference type="InterPro" id="IPR041588">
    <property type="entry name" value="Integrase_H2C2"/>
</dbReference>
<keyword evidence="4" id="KW-0645">Protease</keyword>
<evidence type="ECO:0000256" key="9">
    <source>
        <dbReference type="ARBA" id="ARBA00022908"/>
    </source>
</evidence>